<sequence length="333" mass="35469">MAKVLFIGAVHEALPAFEALCASHDVEVSGVVTLKNAMAVSGGCSVDISTAAERHGITTHILSDLNTPLLVEDIVPFGADMAFVVGWNRLIPQPVLDVFPLGVYGFHASALPRDRGRAPVNWAIIKGYTRTANTMMRLSAGVDLGDVVDQRFTPIFYDDTCATVYSRIADLGAQMIISNLPAILAGRLSTTRQDPSEGNNLPKRTPDMGVVDWTMAPTEIHNWVRAQTSPYPGAFSELNGRRVSIWSTSPPSVNANLGGDLRPGTIVQADAGGVVVQAELGTIRLTSLTWADGSPVDHEQLDVGNAFSQPAGDWASWAKGLGARPERLVFGAA</sequence>
<dbReference type="InterPro" id="IPR002376">
    <property type="entry name" value="Formyl_transf_N"/>
</dbReference>
<dbReference type="InterPro" id="IPR005793">
    <property type="entry name" value="Formyl_trans_C"/>
</dbReference>
<organism evidence="3 4">
    <name type="scientific">Terrabacter lapilli</name>
    <dbReference type="NCBI Taxonomy" id="436231"/>
    <lineage>
        <taxon>Bacteria</taxon>
        <taxon>Bacillati</taxon>
        <taxon>Actinomycetota</taxon>
        <taxon>Actinomycetes</taxon>
        <taxon>Micrococcales</taxon>
        <taxon>Intrasporangiaceae</taxon>
        <taxon>Terrabacter</taxon>
    </lineage>
</organism>
<dbReference type="InterPro" id="IPR011034">
    <property type="entry name" value="Formyl_transferase-like_C_sf"/>
</dbReference>
<name>A0ABN2S8L2_9MICO</name>
<evidence type="ECO:0000259" key="2">
    <source>
        <dbReference type="Pfam" id="PF02911"/>
    </source>
</evidence>
<keyword evidence="4" id="KW-1185">Reference proteome</keyword>
<dbReference type="PANTHER" id="PTHR11138">
    <property type="entry name" value="METHIONYL-TRNA FORMYLTRANSFERASE"/>
    <property type="match status" value="1"/>
</dbReference>
<reference evidence="3 4" key="1">
    <citation type="journal article" date="2019" name="Int. J. Syst. Evol. Microbiol.">
        <title>The Global Catalogue of Microorganisms (GCM) 10K type strain sequencing project: providing services to taxonomists for standard genome sequencing and annotation.</title>
        <authorList>
            <consortium name="The Broad Institute Genomics Platform"/>
            <consortium name="The Broad Institute Genome Sequencing Center for Infectious Disease"/>
            <person name="Wu L."/>
            <person name="Ma J."/>
        </authorList>
    </citation>
    <scope>NUCLEOTIDE SEQUENCE [LARGE SCALE GENOMIC DNA]</scope>
    <source>
        <strain evidence="3 4">JCM 15628</strain>
    </source>
</reference>
<dbReference type="EMBL" id="BAAAPU010000007">
    <property type="protein sequence ID" value="GAA1982392.1"/>
    <property type="molecule type" value="Genomic_DNA"/>
</dbReference>
<dbReference type="Gene3D" id="3.40.50.12230">
    <property type="match status" value="1"/>
</dbReference>
<evidence type="ECO:0000313" key="4">
    <source>
        <dbReference type="Proteomes" id="UP001500013"/>
    </source>
</evidence>
<dbReference type="Pfam" id="PF00551">
    <property type="entry name" value="Formyl_trans_N"/>
    <property type="match status" value="1"/>
</dbReference>
<dbReference type="Proteomes" id="UP001500013">
    <property type="component" value="Unassembled WGS sequence"/>
</dbReference>
<dbReference type="InterPro" id="IPR036477">
    <property type="entry name" value="Formyl_transf_N_sf"/>
</dbReference>
<dbReference type="SUPFAM" id="SSF50486">
    <property type="entry name" value="FMT C-terminal domain-like"/>
    <property type="match status" value="1"/>
</dbReference>
<feature type="domain" description="Formyl transferase C-terminal" evidence="2">
    <location>
        <begin position="205"/>
        <end position="301"/>
    </location>
</feature>
<feature type="domain" description="Formyl transferase N-terminal" evidence="1">
    <location>
        <begin position="66"/>
        <end position="178"/>
    </location>
</feature>
<dbReference type="Pfam" id="PF02911">
    <property type="entry name" value="Formyl_trans_C"/>
    <property type="match status" value="1"/>
</dbReference>
<dbReference type="SUPFAM" id="SSF53328">
    <property type="entry name" value="Formyltransferase"/>
    <property type="match status" value="1"/>
</dbReference>
<protein>
    <submittedName>
        <fullName evidence="3">Formyltransferase family protein</fullName>
    </submittedName>
</protein>
<dbReference type="PANTHER" id="PTHR11138:SF5">
    <property type="entry name" value="METHIONYL-TRNA FORMYLTRANSFERASE, MITOCHONDRIAL"/>
    <property type="match status" value="1"/>
</dbReference>
<proteinExistence type="predicted"/>
<accession>A0ABN2S8L2</accession>
<comment type="caution">
    <text evidence="3">The sequence shown here is derived from an EMBL/GenBank/DDBJ whole genome shotgun (WGS) entry which is preliminary data.</text>
</comment>
<gene>
    <name evidence="3" type="ORF">GCM10009817_24590</name>
</gene>
<evidence type="ECO:0000313" key="3">
    <source>
        <dbReference type="EMBL" id="GAA1982392.1"/>
    </source>
</evidence>
<evidence type="ECO:0000259" key="1">
    <source>
        <dbReference type="Pfam" id="PF00551"/>
    </source>
</evidence>
<dbReference type="RefSeq" id="WP_344062634.1">
    <property type="nucleotide sequence ID" value="NZ_BAAAPU010000007.1"/>
</dbReference>